<feature type="signal peptide" evidence="2">
    <location>
        <begin position="1"/>
        <end position="21"/>
    </location>
</feature>
<dbReference type="Proteomes" id="UP001145021">
    <property type="component" value="Unassembled WGS sequence"/>
</dbReference>
<reference evidence="3" key="1">
    <citation type="submission" date="2022-07" db="EMBL/GenBank/DDBJ databases">
        <title>Phylogenomic reconstructions and comparative analyses of Kickxellomycotina fungi.</title>
        <authorList>
            <person name="Reynolds N.K."/>
            <person name="Stajich J.E."/>
            <person name="Barry K."/>
            <person name="Grigoriev I.V."/>
            <person name="Crous P."/>
            <person name="Smith M.E."/>
        </authorList>
    </citation>
    <scope>NUCLEOTIDE SEQUENCE</scope>
    <source>
        <strain evidence="3">NBRC 105413</strain>
    </source>
</reference>
<sequence>MYKRTVSLLAFAALSFASVLPLHPRAAASPAPTDQGLPYFETINDPDFASIWASRLINSLSAIEDEVLTEYKEPYESLVSAMHNSDIATNAVDIFDELTKFIDEVQTIPVQTPFDNRVDSAISNTKKSSQVEDDSADISEPDNESSGSLSNGRFTIGILTAGIAFSLAVLNVMSIHPRAESIAASDNLGLILSNAAAVIPDDSIANELASAGNSLIKAAD</sequence>
<evidence type="ECO:0000256" key="2">
    <source>
        <dbReference type="SAM" id="SignalP"/>
    </source>
</evidence>
<proteinExistence type="predicted"/>
<accession>A0A9W7XG69</accession>
<keyword evidence="2" id="KW-0732">Signal</keyword>
<feature type="chain" id="PRO_5040961347" evidence="2">
    <location>
        <begin position="22"/>
        <end position="220"/>
    </location>
</feature>
<evidence type="ECO:0000313" key="4">
    <source>
        <dbReference type="Proteomes" id="UP001145021"/>
    </source>
</evidence>
<keyword evidence="4" id="KW-1185">Reference proteome</keyword>
<comment type="caution">
    <text evidence="3">The sequence shown here is derived from an EMBL/GenBank/DDBJ whole genome shotgun (WGS) entry which is preliminary data.</text>
</comment>
<evidence type="ECO:0000256" key="1">
    <source>
        <dbReference type="SAM" id="MobiDB-lite"/>
    </source>
</evidence>
<feature type="region of interest" description="Disordered" evidence="1">
    <location>
        <begin position="121"/>
        <end position="148"/>
    </location>
</feature>
<evidence type="ECO:0000313" key="3">
    <source>
        <dbReference type="EMBL" id="KAJ1642206.1"/>
    </source>
</evidence>
<name>A0A9W7XG69_9FUNG</name>
<gene>
    <name evidence="3" type="ORF">LPJ64_005921</name>
</gene>
<dbReference type="EMBL" id="JANBOH010000450">
    <property type="protein sequence ID" value="KAJ1642206.1"/>
    <property type="molecule type" value="Genomic_DNA"/>
</dbReference>
<dbReference type="AlphaFoldDB" id="A0A9W7XG69"/>
<organism evidence="3 4">
    <name type="scientific">Coemansia asiatica</name>
    <dbReference type="NCBI Taxonomy" id="1052880"/>
    <lineage>
        <taxon>Eukaryota</taxon>
        <taxon>Fungi</taxon>
        <taxon>Fungi incertae sedis</taxon>
        <taxon>Zoopagomycota</taxon>
        <taxon>Kickxellomycotina</taxon>
        <taxon>Kickxellomycetes</taxon>
        <taxon>Kickxellales</taxon>
        <taxon>Kickxellaceae</taxon>
        <taxon>Coemansia</taxon>
    </lineage>
</organism>
<feature type="compositionally biased region" description="Acidic residues" evidence="1">
    <location>
        <begin position="131"/>
        <end position="143"/>
    </location>
</feature>
<protein>
    <submittedName>
        <fullName evidence="3">Uncharacterized protein</fullName>
    </submittedName>
</protein>